<dbReference type="AlphaFoldDB" id="A0AAP2W9A5"/>
<dbReference type="InterPro" id="IPR029441">
    <property type="entry name" value="Cass2"/>
</dbReference>
<dbReference type="PROSITE" id="PS01124">
    <property type="entry name" value="HTH_ARAC_FAMILY_2"/>
    <property type="match status" value="1"/>
</dbReference>
<gene>
    <name evidence="5" type="ORF">LQE92_02580</name>
</gene>
<dbReference type="PANTHER" id="PTHR47504:SF5">
    <property type="entry name" value="RIGHT ORIGIN-BINDING PROTEIN"/>
    <property type="match status" value="1"/>
</dbReference>
<evidence type="ECO:0000256" key="2">
    <source>
        <dbReference type="ARBA" id="ARBA00023125"/>
    </source>
</evidence>
<dbReference type="RefSeq" id="WP_231061442.1">
    <property type="nucleotide sequence ID" value="NZ_JAJNOR010000001.1"/>
</dbReference>
<dbReference type="Gene3D" id="3.20.80.10">
    <property type="entry name" value="Regulatory factor, effector binding domain"/>
    <property type="match status" value="1"/>
</dbReference>
<dbReference type="InterPro" id="IPR018060">
    <property type="entry name" value="HTH_AraC"/>
</dbReference>
<keyword evidence="2" id="KW-0238">DNA-binding</keyword>
<dbReference type="SUPFAM" id="SSF55136">
    <property type="entry name" value="Probable bacterial effector-binding domain"/>
    <property type="match status" value="1"/>
</dbReference>
<dbReference type="EMBL" id="JAJNOR010000001">
    <property type="protein sequence ID" value="MCD2491514.1"/>
    <property type="molecule type" value="Genomic_DNA"/>
</dbReference>
<dbReference type="Proteomes" id="UP001299265">
    <property type="component" value="Unassembled WGS sequence"/>
</dbReference>
<dbReference type="InterPro" id="IPR010499">
    <property type="entry name" value="AraC_E-bd"/>
</dbReference>
<dbReference type="Pfam" id="PF14526">
    <property type="entry name" value="Cass2"/>
    <property type="match status" value="1"/>
</dbReference>
<dbReference type="GO" id="GO:0003700">
    <property type="term" value="F:DNA-binding transcription factor activity"/>
    <property type="evidence" value="ECO:0007669"/>
    <property type="project" value="InterPro"/>
</dbReference>
<sequence length="288" mass="33475">MEWNEKLQIIIDYVENHLQRKQEPIDPQEIAEIAGCSYNFFQKVFSYLNGISFSEYVRARKLTLAGYDLKSTDMRVVDVSYQYGYDSPTSFTKAFQQFHGITPKDARNQDVRLRAVPKMQSSVKQQYMWRLEQKASFRLIGKSIRISPWNGNHYTKIPAFWSECQRDGTFSQLTSMDKGDSKGLFGLFCCDKKSLNEAEYSIMVISDKELPEGYTEIRISEAAWAVFDCVGPVPQAIQNGWNYLQEEWLVRYPFQHAKCPELEWYSDGNAYAADYLSQIWIPVVDSKQ</sequence>
<dbReference type="SMART" id="SM00342">
    <property type="entry name" value="HTH_ARAC"/>
    <property type="match status" value="1"/>
</dbReference>
<comment type="caution">
    <text evidence="5">The sequence shown here is derived from an EMBL/GenBank/DDBJ whole genome shotgun (WGS) entry which is preliminary data.</text>
</comment>
<evidence type="ECO:0000313" key="5">
    <source>
        <dbReference type="EMBL" id="MCD2491514.1"/>
    </source>
</evidence>
<dbReference type="GO" id="GO:0043565">
    <property type="term" value="F:sequence-specific DNA binding"/>
    <property type="evidence" value="ECO:0007669"/>
    <property type="project" value="InterPro"/>
</dbReference>
<feature type="domain" description="HTH araC/xylS-type" evidence="4">
    <location>
        <begin position="8"/>
        <end position="109"/>
    </location>
</feature>
<keyword evidence="6" id="KW-1185">Reference proteome</keyword>
<name>A0AAP2W9A5_9FIRM</name>
<dbReference type="SMART" id="SM00871">
    <property type="entry name" value="AraC_E_bind"/>
    <property type="match status" value="1"/>
</dbReference>
<reference evidence="5 6" key="1">
    <citation type="submission" date="2021-11" db="EMBL/GenBank/DDBJ databases">
        <title>Lacrimispora sp. nov. NSJ-141 isolated from human feces.</title>
        <authorList>
            <person name="Abdugheni R."/>
        </authorList>
    </citation>
    <scope>NUCLEOTIDE SEQUENCE [LARGE SCALE GENOMIC DNA]</scope>
    <source>
        <strain evidence="5 6">NSJ-141</strain>
    </source>
</reference>
<dbReference type="Gene3D" id="1.10.10.60">
    <property type="entry name" value="Homeodomain-like"/>
    <property type="match status" value="2"/>
</dbReference>
<proteinExistence type="predicted"/>
<keyword evidence="1" id="KW-0805">Transcription regulation</keyword>
<dbReference type="Pfam" id="PF12833">
    <property type="entry name" value="HTH_18"/>
    <property type="match status" value="1"/>
</dbReference>
<dbReference type="InterPro" id="IPR009057">
    <property type="entry name" value="Homeodomain-like_sf"/>
</dbReference>
<evidence type="ECO:0000313" key="6">
    <source>
        <dbReference type="Proteomes" id="UP001299265"/>
    </source>
</evidence>
<protein>
    <submittedName>
        <fullName evidence="5">AraC family transcriptional regulator</fullName>
    </submittedName>
</protein>
<evidence type="ECO:0000259" key="4">
    <source>
        <dbReference type="PROSITE" id="PS01124"/>
    </source>
</evidence>
<keyword evidence="3" id="KW-0804">Transcription</keyword>
<dbReference type="SUPFAM" id="SSF46689">
    <property type="entry name" value="Homeodomain-like"/>
    <property type="match status" value="1"/>
</dbReference>
<dbReference type="InterPro" id="IPR011256">
    <property type="entry name" value="Reg_factor_effector_dom_sf"/>
</dbReference>
<evidence type="ECO:0000256" key="3">
    <source>
        <dbReference type="ARBA" id="ARBA00023163"/>
    </source>
</evidence>
<accession>A0AAP2W9A5</accession>
<dbReference type="InterPro" id="IPR050959">
    <property type="entry name" value="MarA-like"/>
</dbReference>
<dbReference type="PRINTS" id="PR00032">
    <property type="entry name" value="HTHARAC"/>
</dbReference>
<dbReference type="PANTHER" id="PTHR47504">
    <property type="entry name" value="RIGHT ORIGIN-BINDING PROTEIN"/>
    <property type="match status" value="1"/>
</dbReference>
<evidence type="ECO:0000256" key="1">
    <source>
        <dbReference type="ARBA" id="ARBA00023015"/>
    </source>
</evidence>
<organism evidence="5 6">
    <name type="scientific">Lientehia hominis</name>
    <dbReference type="NCBI Taxonomy" id="2897778"/>
    <lineage>
        <taxon>Bacteria</taxon>
        <taxon>Bacillati</taxon>
        <taxon>Bacillota</taxon>
        <taxon>Clostridia</taxon>
        <taxon>Lachnospirales</taxon>
        <taxon>Lachnospiraceae</taxon>
        <taxon>Lientehia</taxon>
    </lineage>
</organism>
<dbReference type="InterPro" id="IPR020449">
    <property type="entry name" value="Tscrpt_reg_AraC-type_HTH"/>
</dbReference>